<evidence type="ECO:0000313" key="3">
    <source>
        <dbReference type="Proteomes" id="UP000010931"/>
    </source>
</evidence>
<organism evidence="2 3">
    <name type="scientific">Streptomyces turgidiscabies (strain Car8)</name>
    <dbReference type="NCBI Taxonomy" id="698760"/>
    <lineage>
        <taxon>Bacteria</taxon>
        <taxon>Bacillati</taxon>
        <taxon>Actinomycetota</taxon>
        <taxon>Actinomycetes</taxon>
        <taxon>Kitasatosporales</taxon>
        <taxon>Streptomycetaceae</taxon>
        <taxon>Streptomyces</taxon>
    </lineage>
</organism>
<sequence>MALRHMNRGYLTPYAQSRRSVIRRPRPPPQASSPVPRSA</sequence>
<protein>
    <submittedName>
        <fullName evidence="2">Uncharacterized protein</fullName>
    </submittedName>
</protein>
<evidence type="ECO:0000256" key="1">
    <source>
        <dbReference type="SAM" id="MobiDB-lite"/>
    </source>
</evidence>
<keyword evidence="3" id="KW-1185">Reference proteome</keyword>
<accession>L7F0W0</accession>
<reference evidence="2 3" key="1">
    <citation type="journal article" date="2011" name="Plasmid">
        <title>Streptomyces turgidiscabies Car8 contains a modular pathogenicity island that shares virulence genes with other actinobacterial plant pathogens.</title>
        <authorList>
            <person name="Huguet-Tapia J.C."/>
            <person name="Badger J.H."/>
            <person name="Loria R."/>
            <person name="Pettis G.S."/>
        </authorList>
    </citation>
    <scope>NUCLEOTIDE SEQUENCE [LARGE SCALE GENOMIC DNA]</scope>
    <source>
        <strain evidence="2 3">Car8</strain>
    </source>
</reference>
<proteinExistence type="predicted"/>
<comment type="caution">
    <text evidence="2">The sequence shown here is derived from an EMBL/GenBank/DDBJ whole genome shotgun (WGS) entry which is preliminary data.</text>
</comment>
<dbReference type="PATRIC" id="fig|698760.3.peg.6218"/>
<dbReference type="AlphaFoldDB" id="L7F0W0"/>
<name>L7F0W0_STRT8</name>
<evidence type="ECO:0000313" key="2">
    <source>
        <dbReference type="EMBL" id="ELP64937.1"/>
    </source>
</evidence>
<feature type="region of interest" description="Disordered" evidence="1">
    <location>
        <begin position="1"/>
        <end position="39"/>
    </location>
</feature>
<dbReference type="Proteomes" id="UP000010931">
    <property type="component" value="Unassembled WGS sequence"/>
</dbReference>
<gene>
    <name evidence="2" type="ORF">STRTUCAR8_08345</name>
</gene>
<dbReference type="EMBL" id="AEJB01000419">
    <property type="protein sequence ID" value="ELP64937.1"/>
    <property type="molecule type" value="Genomic_DNA"/>
</dbReference>